<dbReference type="PROSITE" id="PS51471">
    <property type="entry name" value="FE2OG_OXY"/>
    <property type="match status" value="1"/>
</dbReference>
<accession>A0A6V7E1C5</accession>
<evidence type="ECO:0000256" key="7">
    <source>
        <dbReference type="ARBA" id="ARBA00023004"/>
    </source>
</evidence>
<dbReference type="InterPro" id="IPR045054">
    <property type="entry name" value="P4HA-like"/>
</dbReference>
<dbReference type="Pfam" id="PF08238">
    <property type="entry name" value="Sel1"/>
    <property type="match status" value="4"/>
</dbReference>
<dbReference type="InterPro" id="IPR005123">
    <property type="entry name" value="Oxoglu/Fe-dep_dioxygenase_dom"/>
</dbReference>
<dbReference type="Gene3D" id="2.60.120.620">
    <property type="entry name" value="q2cbj1_9rhob like domain"/>
    <property type="match status" value="1"/>
</dbReference>
<dbReference type="Proteomes" id="UP000548771">
    <property type="component" value="Unassembled WGS sequence"/>
</dbReference>
<dbReference type="GO" id="GO:0051213">
    <property type="term" value="F:dioxygenase activity"/>
    <property type="evidence" value="ECO:0007669"/>
    <property type="project" value="UniProtKB-KW"/>
</dbReference>
<evidence type="ECO:0000256" key="8">
    <source>
        <dbReference type="ARBA" id="ARBA00023180"/>
    </source>
</evidence>
<comment type="cofactor">
    <cofactor evidence="1">
        <name>L-ascorbate</name>
        <dbReference type="ChEBI" id="CHEBI:38290"/>
    </cofactor>
</comment>
<dbReference type="EMBL" id="SMDX01000011">
    <property type="protein sequence ID" value="NMI22246.1"/>
    <property type="molecule type" value="Genomic_DNA"/>
</dbReference>
<keyword evidence="4" id="KW-0847">Vitamin C</keyword>
<evidence type="ECO:0000256" key="4">
    <source>
        <dbReference type="ARBA" id="ARBA00022896"/>
    </source>
</evidence>
<keyword evidence="5" id="KW-0223">Dioxygenase</keyword>
<evidence type="ECO:0000313" key="10">
    <source>
        <dbReference type="EMBL" id="CAD0344645.1"/>
    </source>
</evidence>
<proteinExistence type="predicted"/>
<dbReference type="GO" id="GO:0031418">
    <property type="term" value="F:L-ascorbic acid binding"/>
    <property type="evidence" value="ECO:0007669"/>
    <property type="project" value="UniProtKB-KW"/>
</dbReference>
<evidence type="ECO:0000256" key="3">
    <source>
        <dbReference type="ARBA" id="ARBA00022824"/>
    </source>
</evidence>
<dbReference type="SMART" id="SM00671">
    <property type="entry name" value="SEL1"/>
    <property type="match status" value="4"/>
</dbReference>
<keyword evidence="3" id="KW-0256">Endoplasmic reticulum</keyword>
<evidence type="ECO:0000313" key="11">
    <source>
        <dbReference type="EMBL" id="NMI22246.1"/>
    </source>
</evidence>
<reference evidence="12" key="2">
    <citation type="journal article" date="2020" name="Syst. Appl. Microbiol.">
        <title>Clarifying the taxonomy of the causal agent of bacterial leaf spot of lettuce through a polyphasic approach reveals that Xanthomonas cynarae Trebaol et al. 2000 emend. Timilsina et al. 2019 is a later heterotypic synonym of Xanthomonas hortorum Vauterin et al. 1995.</title>
        <authorList>
            <person name="Moriniere L."/>
            <person name="Burlet A."/>
            <person name="Rosenthal E.R."/>
            <person name="Nesme X."/>
            <person name="Portier P."/>
            <person name="Bull C.T."/>
            <person name="Lavire C."/>
            <person name="Fischer-Le Saux M."/>
            <person name="Bertolla F."/>
        </authorList>
    </citation>
    <scope>NUCLEOTIDE SEQUENCE [LARGE SCALE GENOMIC DNA]</scope>
    <source>
        <strain evidence="12">CFBP2533</strain>
    </source>
</reference>
<reference evidence="11" key="3">
    <citation type="journal article" date="2020" name="Syst. Appl. Microbiol.">
        <title>Clarifying the taxonomy of the causal agent of bacterial leaf spot of lettuce through a polyphasic approach reveals that Xanthomonas cynarae Trebaol et al. 2000 emend. Timilsina et al. 2019 is a later heterotypic synonym of Xanthomonas hortorum Vauterin et al. 1995.</title>
        <authorList>
            <person name="Moriniere L."/>
            <person name="Burlet A."/>
            <person name="Rosenthal E.R."/>
            <person name="Nesme X."/>
            <person name="Portier P."/>
            <person name="Bull C.T."/>
            <person name="Lavire C."/>
            <person name="Fischer-Le Saux M."/>
            <person name="Bertolla F."/>
        </authorList>
    </citation>
    <scope>NUCLEOTIDE SEQUENCE</scope>
    <source>
        <strain evidence="11">CFBP2533</strain>
    </source>
</reference>
<gene>
    <name evidence="10" type="ORF">CFBP2533_30110</name>
    <name evidence="11" type="ORF">E1J24_10405</name>
</gene>
<dbReference type="Gene3D" id="1.25.40.10">
    <property type="entry name" value="Tetratricopeptide repeat domain"/>
    <property type="match status" value="2"/>
</dbReference>
<dbReference type="AlphaFoldDB" id="A0A6V7E1C5"/>
<dbReference type="SMART" id="SM00702">
    <property type="entry name" value="P4Hc"/>
    <property type="match status" value="1"/>
</dbReference>
<dbReference type="EMBL" id="LR828261">
    <property type="protein sequence ID" value="CAD0344653.1"/>
    <property type="molecule type" value="Genomic_DNA"/>
</dbReference>
<keyword evidence="6" id="KW-0560">Oxidoreductase</keyword>
<dbReference type="InterPro" id="IPR006597">
    <property type="entry name" value="Sel1-like"/>
</dbReference>
<dbReference type="Pfam" id="PF13640">
    <property type="entry name" value="2OG-FeII_Oxy_3"/>
    <property type="match status" value="1"/>
</dbReference>
<evidence type="ECO:0000256" key="2">
    <source>
        <dbReference type="ARBA" id="ARBA00022723"/>
    </source>
</evidence>
<feature type="domain" description="Fe2OG dioxygenase" evidence="9">
    <location>
        <begin position="308"/>
        <end position="416"/>
    </location>
</feature>
<dbReference type="InterPro" id="IPR006620">
    <property type="entry name" value="Pro_4_hyd_alph"/>
</dbReference>
<name>A0A6V7E1C5_9XANT</name>
<dbReference type="PANTHER" id="PTHR10869:SF246">
    <property type="entry name" value="TRANSMEMBRANE PROLYL 4-HYDROXYLASE"/>
    <property type="match status" value="1"/>
</dbReference>
<dbReference type="InterPro" id="IPR044862">
    <property type="entry name" value="Pro_4_hyd_alph_FE2OG_OXY"/>
</dbReference>
<dbReference type="InterPro" id="IPR011990">
    <property type="entry name" value="TPR-like_helical_dom_sf"/>
</dbReference>
<evidence type="ECO:0000256" key="5">
    <source>
        <dbReference type="ARBA" id="ARBA00022964"/>
    </source>
</evidence>
<dbReference type="PANTHER" id="PTHR10869">
    <property type="entry name" value="PROLYL 4-HYDROXYLASE ALPHA SUBUNIT"/>
    <property type="match status" value="1"/>
</dbReference>
<keyword evidence="2" id="KW-0479">Metal-binding</keyword>
<dbReference type="GO" id="GO:0005506">
    <property type="term" value="F:iron ion binding"/>
    <property type="evidence" value="ECO:0007669"/>
    <property type="project" value="InterPro"/>
</dbReference>
<protein>
    <submittedName>
        <fullName evidence="11">2OG-Fe(II) oxygenase</fullName>
    </submittedName>
</protein>
<sequence>MEQTHALADLTQAANGQQPAAMNALAQALVRAGQTEQALVWYTRGAAAGDPTALIEAGRMLAYGIGCDVDSAQTLAHWQQAERQDSAAARYLLATLAVTDTPLALAPQAYAQLHAAALADYPLALRALAIQHGRIDHPQQQRRCVALLERAAAGGDALAAALLAERLLRGEGVPPQPEAAAQLLRQLQPLGIAALPDVRIPPPDPGGDPVGDEDHISFAPQRNVTTRRHDAPMIEEVSAVLSVDECRLLMLLARPHLRASQVVDPNDASTHRTPIRTSRGATLDPILEDFAARAAQARVAACAQLPLTHAEALSVLCYAPGEHYRAHRDYLPPGTIAADHPGAGNRLRTACVYLNAVGAGGETEFPVAGIRVQPRAGSVVCFDNLQADGRPDPDSLHAGLPVTTGSKWLGTLWFRQQRYRHW</sequence>
<dbReference type="RefSeq" id="WP_168958341.1">
    <property type="nucleotide sequence ID" value="NZ_CP098604.1"/>
</dbReference>
<reference evidence="11" key="1">
    <citation type="submission" date="2019-03" db="EMBL/GenBank/DDBJ databases">
        <authorList>
            <person name="Moriniere L."/>
            <person name="Burlet A."/>
            <person name="Rosenthal E."/>
            <person name="Portier P."/>
            <person name="Lavire C."/>
            <person name="Nesme X."/>
            <person name="Bull C.T."/>
            <person name="Le Saux M."/>
            <person name="Bertolla F."/>
        </authorList>
    </citation>
    <scope>NUCLEOTIDE SEQUENCE</scope>
    <source>
        <strain evidence="11">CFBP2533</strain>
    </source>
</reference>
<dbReference type="SUPFAM" id="SSF81901">
    <property type="entry name" value="HCP-like"/>
    <property type="match status" value="2"/>
</dbReference>
<evidence type="ECO:0000256" key="1">
    <source>
        <dbReference type="ARBA" id="ARBA00001961"/>
    </source>
</evidence>
<organism evidence="10">
    <name type="scientific">Xanthomonas hortorum pv. pelargonii</name>
    <dbReference type="NCBI Taxonomy" id="453602"/>
    <lineage>
        <taxon>Bacteria</taxon>
        <taxon>Pseudomonadati</taxon>
        <taxon>Pseudomonadota</taxon>
        <taxon>Gammaproteobacteria</taxon>
        <taxon>Lysobacterales</taxon>
        <taxon>Lysobacteraceae</taxon>
        <taxon>Xanthomonas</taxon>
    </lineage>
</organism>
<keyword evidence="7" id="KW-0408">Iron</keyword>
<evidence type="ECO:0000256" key="6">
    <source>
        <dbReference type="ARBA" id="ARBA00023002"/>
    </source>
</evidence>
<reference evidence="10" key="4">
    <citation type="submission" date="2020-07" db="EMBL/GenBank/DDBJ databases">
        <authorList>
            <person name="Pothier F. J."/>
        </authorList>
    </citation>
    <scope>NUCLEOTIDE SEQUENCE</scope>
    <source>
        <strain evidence="10">CFBP 2533</strain>
    </source>
</reference>
<keyword evidence="8" id="KW-0325">Glycoprotein</keyword>
<dbReference type="EMBL" id="LR828261">
    <property type="protein sequence ID" value="CAD0344645.1"/>
    <property type="molecule type" value="Genomic_DNA"/>
</dbReference>
<evidence type="ECO:0000259" key="9">
    <source>
        <dbReference type="PROSITE" id="PS51471"/>
    </source>
</evidence>
<evidence type="ECO:0000313" key="12">
    <source>
        <dbReference type="Proteomes" id="UP000548771"/>
    </source>
</evidence>
<dbReference type="GO" id="GO:0016705">
    <property type="term" value="F:oxidoreductase activity, acting on paired donors, with incorporation or reduction of molecular oxygen"/>
    <property type="evidence" value="ECO:0007669"/>
    <property type="project" value="InterPro"/>
</dbReference>